<comment type="subcellular location">
    <subcellularLocation>
        <location evidence="1">Membrane</location>
        <topology evidence="1">Single-pass membrane protein</topology>
    </subcellularLocation>
</comment>
<dbReference type="SUPFAM" id="SSF52058">
    <property type="entry name" value="L domain-like"/>
    <property type="match status" value="1"/>
</dbReference>
<dbReference type="Pfam" id="PF00560">
    <property type="entry name" value="LRR_1"/>
    <property type="match status" value="1"/>
</dbReference>
<dbReference type="GeneTree" id="ENSGT00940000164586"/>
<dbReference type="GO" id="GO:0007165">
    <property type="term" value="P:signal transduction"/>
    <property type="evidence" value="ECO:0007669"/>
    <property type="project" value="TreeGrafter"/>
</dbReference>
<dbReference type="SMART" id="SM00364">
    <property type="entry name" value="LRR_BAC"/>
    <property type="match status" value="3"/>
</dbReference>
<feature type="chain" id="PRO_5044209192" description="LRRCT domain-containing protein" evidence="15">
    <location>
        <begin position="28"/>
        <end position="413"/>
    </location>
</feature>
<evidence type="ECO:0000259" key="16">
    <source>
        <dbReference type="SMART" id="SM00082"/>
    </source>
</evidence>
<evidence type="ECO:0000256" key="6">
    <source>
        <dbReference type="ARBA" id="ARBA00022729"/>
    </source>
</evidence>
<organism evidence="17 18">
    <name type="scientific">Denticeps clupeoides</name>
    <name type="common">denticle herring</name>
    <dbReference type="NCBI Taxonomy" id="299321"/>
    <lineage>
        <taxon>Eukaryota</taxon>
        <taxon>Metazoa</taxon>
        <taxon>Chordata</taxon>
        <taxon>Craniata</taxon>
        <taxon>Vertebrata</taxon>
        <taxon>Euteleostomi</taxon>
        <taxon>Actinopterygii</taxon>
        <taxon>Neopterygii</taxon>
        <taxon>Teleostei</taxon>
        <taxon>Clupei</taxon>
        <taxon>Clupeiformes</taxon>
        <taxon>Denticipitoidei</taxon>
        <taxon>Denticipitidae</taxon>
        <taxon>Denticeps</taxon>
    </lineage>
</organism>
<evidence type="ECO:0000256" key="2">
    <source>
        <dbReference type="ARBA" id="ARBA00009634"/>
    </source>
</evidence>
<name>A0AAY4BHV4_9TELE</name>
<evidence type="ECO:0000256" key="7">
    <source>
        <dbReference type="ARBA" id="ARBA00022737"/>
    </source>
</evidence>
<feature type="signal peptide" evidence="15">
    <location>
        <begin position="1"/>
        <end position="27"/>
    </location>
</feature>
<feature type="region of interest" description="Disordered" evidence="13">
    <location>
        <begin position="345"/>
        <end position="378"/>
    </location>
</feature>
<evidence type="ECO:0000256" key="10">
    <source>
        <dbReference type="ARBA" id="ARBA00023136"/>
    </source>
</evidence>
<proteinExistence type="inferred from homology"/>
<evidence type="ECO:0000256" key="13">
    <source>
        <dbReference type="SAM" id="MobiDB-lite"/>
    </source>
</evidence>
<keyword evidence="12" id="KW-0395">Inflammatory response</keyword>
<evidence type="ECO:0000256" key="14">
    <source>
        <dbReference type="SAM" id="Phobius"/>
    </source>
</evidence>
<dbReference type="Pfam" id="PF13855">
    <property type="entry name" value="LRR_8"/>
    <property type="match status" value="1"/>
</dbReference>
<feature type="compositionally biased region" description="Basic residues" evidence="13">
    <location>
        <begin position="267"/>
        <end position="276"/>
    </location>
</feature>
<evidence type="ECO:0000256" key="9">
    <source>
        <dbReference type="ARBA" id="ARBA00022989"/>
    </source>
</evidence>
<feature type="compositionally biased region" description="Polar residues" evidence="13">
    <location>
        <begin position="290"/>
        <end position="301"/>
    </location>
</feature>
<keyword evidence="10 14" id="KW-0472">Membrane</keyword>
<protein>
    <recommendedName>
        <fullName evidence="16">LRRCT domain-containing protein</fullName>
    </recommendedName>
</protein>
<dbReference type="Gene3D" id="3.80.10.10">
    <property type="entry name" value="Ribonuclease Inhibitor"/>
    <property type="match status" value="1"/>
</dbReference>
<evidence type="ECO:0000256" key="12">
    <source>
        <dbReference type="ARBA" id="ARBA00023198"/>
    </source>
</evidence>
<accession>A0AAY4BHV4</accession>
<evidence type="ECO:0000256" key="15">
    <source>
        <dbReference type="SAM" id="SignalP"/>
    </source>
</evidence>
<keyword evidence="6 15" id="KW-0732">Signal</keyword>
<feature type="compositionally biased region" description="Polar residues" evidence="13">
    <location>
        <begin position="345"/>
        <end position="369"/>
    </location>
</feature>
<gene>
    <name evidence="17" type="primary">si:ch211-106k21.5</name>
</gene>
<dbReference type="PROSITE" id="PS51450">
    <property type="entry name" value="LRR"/>
    <property type="match status" value="2"/>
</dbReference>
<feature type="transmembrane region" description="Helical" evidence="14">
    <location>
        <begin position="229"/>
        <end position="252"/>
    </location>
</feature>
<keyword evidence="3" id="KW-0399">Innate immunity</keyword>
<reference evidence="17 18" key="1">
    <citation type="submission" date="2020-06" db="EMBL/GenBank/DDBJ databases">
        <authorList>
            <consortium name="Wellcome Sanger Institute Data Sharing"/>
        </authorList>
    </citation>
    <scope>NUCLEOTIDE SEQUENCE [LARGE SCALE GENOMIC DNA]</scope>
</reference>
<dbReference type="GO" id="GO:0038023">
    <property type="term" value="F:signaling receptor activity"/>
    <property type="evidence" value="ECO:0007669"/>
    <property type="project" value="TreeGrafter"/>
</dbReference>
<evidence type="ECO:0000256" key="3">
    <source>
        <dbReference type="ARBA" id="ARBA00022588"/>
    </source>
</evidence>
<dbReference type="InterPro" id="IPR001611">
    <property type="entry name" value="Leu-rich_rpt"/>
</dbReference>
<evidence type="ECO:0000313" key="17">
    <source>
        <dbReference type="Ensembl" id="ENSDCDP00010019606.1"/>
    </source>
</evidence>
<dbReference type="InterPro" id="IPR032675">
    <property type="entry name" value="LRR_dom_sf"/>
</dbReference>
<evidence type="ECO:0000256" key="8">
    <source>
        <dbReference type="ARBA" id="ARBA00022859"/>
    </source>
</evidence>
<keyword evidence="5 14" id="KW-0812">Transmembrane</keyword>
<evidence type="ECO:0000256" key="4">
    <source>
        <dbReference type="ARBA" id="ARBA00022614"/>
    </source>
</evidence>
<reference evidence="17" key="3">
    <citation type="submission" date="2025-09" db="UniProtKB">
        <authorList>
            <consortium name="Ensembl"/>
        </authorList>
    </citation>
    <scope>IDENTIFICATION</scope>
</reference>
<keyword evidence="11" id="KW-0325">Glycoprotein</keyword>
<keyword evidence="18" id="KW-1185">Reference proteome</keyword>
<keyword evidence="8" id="KW-0391">Immunity</keyword>
<sequence>MPSEGTVSIWTTLIVGTVLLMDGKANGCKCPGASILVDFPLKMPAGACCLNYSGSAFSHVQWDAFLGHPTLEILDLSNCNITQIHTDTAEAPPLLREVYLGQNSLSSLPEVFLTNASNLKVLDLSKNLLKSLPEKFLRDSEELQKLNLSENSLQSVPNTVLFRRSLQQLELSHNPWDCTCSMVETLQREGLQNNNSLEVLLGNLTCASPQSVAGLSVWSVRQSVVCNGAGLTAIFILLPLLLLLGLVLCWCCGRKSKSKESLAFGPTRKKHSGKKHQSLDCNGQRHHSKLTTSGVLSLPSESSKDGILKNQLMLRPSSALLGSSRDIYEEVEIKLGSVDSLTCPPTFNSADRQEPHGQSSKQDLETVSVSEVMKDSTDREKAYLTQATEYYSLVPEIEIEDSDHGEYESVDLS</sequence>
<dbReference type="PANTHER" id="PTHR24365">
    <property type="entry name" value="TOLL-LIKE RECEPTOR"/>
    <property type="match status" value="1"/>
</dbReference>
<dbReference type="Proteomes" id="UP000694580">
    <property type="component" value="Chromosome 4"/>
</dbReference>
<dbReference type="AlphaFoldDB" id="A0AAY4BHV4"/>
<keyword evidence="7" id="KW-0677">Repeat</keyword>
<dbReference type="GO" id="GO:0006954">
    <property type="term" value="P:inflammatory response"/>
    <property type="evidence" value="ECO:0007669"/>
    <property type="project" value="UniProtKB-KW"/>
</dbReference>
<feature type="region of interest" description="Disordered" evidence="13">
    <location>
        <begin position="263"/>
        <end position="302"/>
    </location>
</feature>
<dbReference type="Ensembl" id="ENSDCDT00010020724.1">
    <property type="protein sequence ID" value="ENSDCDP00010019606.1"/>
    <property type="gene ID" value="ENSDCDG00010008836.1"/>
</dbReference>
<comment type="similarity">
    <text evidence="2">Belongs to the Toll-like receptor family.</text>
</comment>
<dbReference type="PANTHER" id="PTHR24365:SF541">
    <property type="entry name" value="PROTEIN TOLL-RELATED"/>
    <property type="match status" value="1"/>
</dbReference>
<evidence type="ECO:0000256" key="11">
    <source>
        <dbReference type="ARBA" id="ARBA00023180"/>
    </source>
</evidence>
<keyword evidence="9 14" id="KW-1133">Transmembrane helix</keyword>
<dbReference type="InterPro" id="IPR003591">
    <property type="entry name" value="Leu-rich_rpt_typical-subtyp"/>
</dbReference>
<dbReference type="InterPro" id="IPR000483">
    <property type="entry name" value="Cys-rich_flank_reg_C"/>
</dbReference>
<evidence type="ECO:0000256" key="5">
    <source>
        <dbReference type="ARBA" id="ARBA00022692"/>
    </source>
</evidence>
<evidence type="ECO:0000256" key="1">
    <source>
        <dbReference type="ARBA" id="ARBA00004167"/>
    </source>
</evidence>
<dbReference type="GO" id="GO:0005886">
    <property type="term" value="C:plasma membrane"/>
    <property type="evidence" value="ECO:0007669"/>
    <property type="project" value="TreeGrafter"/>
</dbReference>
<reference evidence="17" key="2">
    <citation type="submission" date="2025-08" db="UniProtKB">
        <authorList>
            <consortium name="Ensembl"/>
        </authorList>
    </citation>
    <scope>IDENTIFICATION</scope>
</reference>
<evidence type="ECO:0000313" key="18">
    <source>
        <dbReference type="Proteomes" id="UP000694580"/>
    </source>
</evidence>
<dbReference type="SMART" id="SM00369">
    <property type="entry name" value="LRR_TYP"/>
    <property type="match status" value="4"/>
</dbReference>
<keyword evidence="4" id="KW-0433">Leucine-rich repeat</keyword>
<dbReference type="SMART" id="SM00082">
    <property type="entry name" value="LRRCT"/>
    <property type="match status" value="1"/>
</dbReference>
<dbReference type="GO" id="GO:0045087">
    <property type="term" value="P:innate immune response"/>
    <property type="evidence" value="ECO:0007669"/>
    <property type="project" value="UniProtKB-KW"/>
</dbReference>
<feature type="domain" description="LRRCT" evidence="16">
    <location>
        <begin position="174"/>
        <end position="227"/>
    </location>
</feature>